<name>A0ACC1N6S1_9HYPO</name>
<proteinExistence type="predicted"/>
<reference evidence="1" key="1">
    <citation type="submission" date="2022-08" db="EMBL/GenBank/DDBJ databases">
        <title>Genome Sequence of Lecanicillium fungicola.</title>
        <authorList>
            <person name="Buettner E."/>
        </authorList>
    </citation>
    <scope>NUCLEOTIDE SEQUENCE</scope>
    <source>
        <strain evidence="1">Babe33</strain>
    </source>
</reference>
<comment type="caution">
    <text evidence="1">The sequence shown here is derived from an EMBL/GenBank/DDBJ whole genome shotgun (WGS) entry which is preliminary data.</text>
</comment>
<evidence type="ECO:0000313" key="2">
    <source>
        <dbReference type="Proteomes" id="UP001143910"/>
    </source>
</evidence>
<evidence type="ECO:0000313" key="1">
    <source>
        <dbReference type="EMBL" id="KAJ2974171.1"/>
    </source>
</evidence>
<dbReference type="Proteomes" id="UP001143910">
    <property type="component" value="Unassembled WGS sequence"/>
</dbReference>
<accession>A0ACC1N6S1</accession>
<organism evidence="1 2">
    <name type="scientific">Zarea fungicola</name>
    <dbReference type="NCBI Taxonomy" id="93591"/>
    <lineage>
        <taxon>Eukaryota</taxon>
        <taxon>Fungi</taxon>
        <taxon>Dikarya</taxon>
        <taxon>Ascomycota</taxon>
        <taxon>Pezizomycotina</taxon>
        <taxon>Sordariomycetes</taxon>
        <taxon>Hypocreomycetidae</taxon>
        <taxon>Hypocreales</taxon>
        <taxon>Cordycipitaceae</taxon>
        <taxon>Zarea</taxon>
    </lineage>
</organism>
<gene>
    <name evidence="1" type="ORF">NQ176_g6196</name>
</gene>
<sequence length="932" mass="102673">MSYEKPSPQGSWNDEQAPPSISPMSSLSFNQHVDERRFVATVSQKVGPTERSMEAQSRVWKPEIPEVIPEVPAPIDDDAVIDNTANQHGRGSLRSQYNAQEVLGQRRQPRIPRVPVPSRQTMHTPSPSIGELNASVSEEVWTPEDTLVGEARPRKVRQWDRWWKIPPFTFSRKKSEAESLTMNSAPISGTGYSMGDPEAARGQTDDTSYFPKPFIEACSSKKDIQSGAWHWLSKVAVTLSLYSTVMSGIWLFVATVQPRWGRQISSNMGLAPSTATLITAWLAKTIEMSFVTTFITFLGQVLTRRAIARGSRGASLAEMSMRSWVIQPGSLLTQFRMLKYAAPTVLGVLCLISAIVAAFYTTASDAMVAPKLKYGSWEHKTLSGYVRASYANAKYIRLSCPAMLTAEDEENAASACTEVMVSGESYRNLQSFMQVWTDINNNGSTTVKDLSMRPAGIASLHGNTTLHASWIETHHSDVAAHFENTGRIINNVTMAMPHPGVASAAMSPLNGILQPDDLSGVGEYAIKAGVVSPAVNVMCVNMDRDELAPLVYTEWPNANTSATGVGNQRIGWSNWTSELPSFYYPDGKQNFLNRTVVDDIFRWGPEYQRRPPVFQMYPADYNTVTNSTVLSSDAMYIMGKSPVLQNYTLCELRSWVSPNCSTQFNISGISGSKMAAYCEDPNDRNSYLRSFDADQDWAAPSSDWRWLAEQWGLASDLNGGLRNSNPSNSRILTQLILTGPQLPPYLPSMAEALAVFASSTLVMGSMDTPFVHYWGYSKPGNIIGKPGAVHQFNASISTQQFTSGHMYAWQGIFYVVLAFMFLINALCFVYILFHARLLTDFTEAHNLFALALNSGQTEHLEGSCGGGPEGSALGVPWRVGYSEGSNHYFAQQVPDDTSTRSTEGPNTIDGEVESHCPPGANYNRLSSGRAWL</sequence>
<protein>
    <submittedName>
        <fullName evidence="1">Uncharacterized protein</fullName>
    </submittedName>
</protein>
<keyword evidence="2" id="KW-1185">Reference proteome</keyword>
<dbReference type="EMBL" id="JANJQO010000865">
    <property type="protein sequence ID" value="KAJ2974171.1"/>
    <property type="molecule type" value="Genomic_DNA"/>
</dbReference>